<dbReference type="EMBL" id="PKQE01000002">
    <property type="protein sequence ID" value="PLC42676.1"/>
    <property type="molecule type" value="Genomic_DNA"/>
</dbReference>
<accession>A0A2N4TSL6</accession>
<proteinExistence type="predicted"/>
<dbReference type="InterPro" id="IPR053716">
    <property type="entry name" value="Flag_assembly_chemotaxis_eff"/>
</dbReference>
<dbReference type="Pfam" id="PF09486">
    <property type="entry name" value="HrpB7"/>
    <property type="match status" value="1"/>
</dbReference>
<sequence length="165" mass="18525">MTRKRSHVWHTLIEAKTRQRRRVEAEITLAQQAVADAQNAAEESQDACERAHDRLRGHIRRMDALISAPVLLADAYLRYDAFRGELDDAVVQAEQAVAAAHAAVAEREAELQARRQALARLDAMLDQCRKTAQRIDQQDATERELATEEEAVEAILARPRPQAAP</sequence>
<evidence type="ECO:0000313" key="3">
    <source>
        <dbReference type="Proteomes" id="UP000234456"/>
    </source>
</evidence>
<dbReference type="InterPro" id="IPR013392">
    <property type="entry name" value="T3SS_HrpB7"/>
</dbReference>
<comment type="caution">
    <text evidence="2">The sequence shown here is derived from an EMBL/GenBank/DDBJ whole genome shotgun (WGS) entry which is preliminary data.</text>
</comment>
<keyword evidence="1" id="KW-0175">Coiled coil</keyword>
<dbReference type="Proteomes" id="UP000234456">
    <property type="component" value="Unassembled WGS sequence"/>
</dbReference>
<reference evidence="2 3" key="1">
    <citation type="submission" date="2017-12" db="EMBL/GenBank/DDBJ databases">
        <title>Draft genome sequence of Ralstonia pickettii 52.</title>
        <authorList>
            <person name="Zheng B."/>
        </authorList>
    </citation>
    <scope>NUCLEOTIDE SEQUENCE [LARGE SCALE GENOMIC DNA]</scope>
    <source>
        <strain evidence="2 3">52</strain>
    </source>
</reference>
<dbReference type="OrthoDB" id="8928715at2"/>
<feature type="coiled-coil region" evidence="1">
    <location>
        <begin position="13"/>
        <end position="54"/>
    </location>
</feature>
<dbReference type="Gene3D" id="1.10.287.1700">
    <property type="match status" value="1"/>
</dbReference>
<evidence type="ECO:0000313" key="2">
    <source>
        <dbReference type="EMBL" id="PLC42676.1"/>
    </source>
</evidence>
<name>A0A2N4TSL6_RALPI</name>
<evidence type="ECO:0000256" key="1">
    <source>
        <dbReference type="SAM" id="Coils"/>
    </source>
</evidence>
<dbReference type="AlphaFoldDB" id="A0A2N4TSL6"/>
<organism evidence="2 3">
    <name type="scientific">Ralstonia pickettii</name>
    <name type="common">Burkholderia pickettii</name>
    <dbReference type="NCBI Taxonomy" id="329"/>
    <lineage>
        <taxon>Bacteria</taxon>
        <taxon>Pseudomonadati</taxon>
        <taxon>Pseudomonadota</taxon>
        <taxon>Betaproteobacteria</taxon>
        <taxon>Burkholderiales</taxon>
        <taxon>Burkholderiaceae</taxon>
        <taxon>Ralstonia</taxon>
    </lineage>
</organism>
<gene>
    <name evidence="2" type="ORF">C0Q88_12075</name>
</gene>
<protein>
    <submittedName>
        <fullName evidence="2">Type III secretion protein HrpB7</fullName>
    </submittedName>
</protein>
<dbReference type="RefSeq" id="WP_102065739.1">
    <property type="nucleotide sequence ID" value="NZ_PKQE01000002.1"/>
</dbReference>